<dbReference type="GeneID" id="71990720"/>
<accession>A0A9Q8PEP5</accession>
<protein>
    <submittedName>
        <fullName evidence="1">Uncharacterized protein</fullName>
    </submittedName>
</protein>
<dbReference type="OMA" id="HYKSINC"/>
<sequence length="236" mass="27466">MGAMQVIKTGLISRAEIIRNNRERLLEKLPTLPRYFLEYIIKKGETNTYRSYMSVIKYKSADQSLRKRIQALPQELQDIVFDFCIFSRSTNDITYITNLTKPPLGLQINRKTRSKFARQYYGNGSIFEFSATSTGCILLCGKWLASLQSDHAQLLQVVKVQYEYAAIVDYHRSINWSSRNRFQGVVVGLRRQFLALREEILYVNQYYCPSGSRGPLDVEMWYNLRGMIGVEQVSWL</sequence>
<dbReference type="Proteomes" id="UP000756132">
    <property type="component" value="Chromosome 8"/>
</dbReference>
<evidence type="ECO:0000313" key="2">
    <source>
        <dbReference type="Proteomes" id="UP000756132"/>
    </source>
</evidence>
<dbReference type="KEGG" id="ffu:CLAFUR5_10842"/>
<keyword evidence="2" id="KW-1185">Reference proteome</keyword>
<gene>
    <name evidence="1" type="ORF">CLAFUR5_10842</name>
</gene>
<organism evidence="1 2">
    <name type="scientific">Passalora fulva</name>
    <name type="common">Tomato leaf mold</name>
    <name type="synonym">Cladosporium fulvum</name>
    <dbReference type="NCBI Taxonomy" id="5499"/>
    <lineage>
        <taxon>Eukaryota</taxon>
        <taxon>Fungi</taxon>
        <taxon>Dikarya</taxon>
        <taxon>Ascomycota</taxon>
        <taxon>Pezizomycotina</taxon>
        <taxon>Dothideomycetes</taxon>
        <taxon>Dothideomycetidae</taxon>
        <taxon>Mycosphaerellales</taxon>
        <taxon>Mycosphaerellaceae</taxon>
        <taxon>Fulvia</taxon>
    </lineage>
</organism>
<evidence type="ECO:0000313" key="1">
    <source>
        <dbReference type="EMBL" id="UJO21079.1"/>
    </source>
</evidence>
<name>A0A9Q8PEP5_PASFU</name>
<dbReference type="AlphaFoldDB" id="A0A9Q8PEP5"/>
<dbReference type="EMBL" id="CP090170">
    <property type="protein sequence ID" value="UJO21079.1"/>
    <property type="molecule type" value="Genomic_DNA"/>
</dbReference>
<dbReference type="RefSeq" id="XP_047765445.1">
    <property type="nucleotide sequence ID" value="XM_047909990.1"/>
</dbReference>
<dbReference type="OrthoDB" id="3650750at2759"/>
<reference evidence="1" key="2">
    <citation type="journal article" date="2022" name="Microb. Genom.">
        <title>A chromosome-scale genome assembly of the tomato pathogen Cladosporium fulvum reveals a compartmentalized genome architecture and the presence of a dispensable chromosome.</title>
        <authorList>
            <person name="Zaccaron A.Z."/>
            <person name="Chen L.H."/>
            <person name="Samaras A."/>
            <person name="Stergiopoulos I."/>
        </authorList>
    </citation>
    <scope>NUCLEOTIDE SEQUENCE</scope>
    <source>
        <strain evidence="1">Race5_Kim</strain>
    </source>
</reference>
<proteinExistence type="predicted"/>
<reference evidence="1" key="1">
    <citation type="submission" date="2021-12" db="EMBL/GenBank/DDBJ databases">
        <authorList>
            <person name="Zaccaron A."/>
            <person name="Stergiopoulos I."/>
        </authorList>
    </citation>
    <scope>NUCLEOTIDE SEQUENCE</scope>
    <source>
        <strain evidence="1">Race5_Kim</strain>
    </source>
</reference>